<evidence type="ECO:0000313" key="3">
    <source>
        <dbReference type="EMBL" id="PSV91282.1"/>
    </source>
</evidence>
<feature type="domain" description="DUF6701" evidence="2">
    <location>
        <begin position="741"/>
        <end position="1383"/>
    </location>
</feature>
<dbReference type="Pfam" id="PF20419">
    <property type="entry name" value="DUF6701"/>
    <property type="match status" value="1"/>
</dbReference>
<dbReference type="RefSeq" id="WP_107277349.1">
    <property type="nucleotide sequence ID" value="NZ_PYOJ01000006.1"/>
</dbReference>
<keyword evidence="1" id="KW-0732">Signal</keyword>
<protein>
    <recommendedName>
        <fullName evidence="2">DUF6701 domain-containing protein</fullName>
    </recommendedName>
</protein>
<dbReference type="Proteomes" id="UP000240410">
    <property type="component" value="Unassembled WGS sequence"/>
</dbReference>
<comment type="caution">
    <text evidence="3">The sequence shown here is derived from an EMBL/GenBank/DDBJ whole genome shotgun (WGS) entry which is preliminary data.</text>
</comment>
<dbReference type="STRING" id="553611.GCA_001557755_00423"/>
<evidence type="ECO:0000313" key="4">
    <source>
        <dbReference type="Proteomes" id="UP000240410"/>
    </source>
</evidence>
<gene>
    <name evidence="3" type="ORF">CTM89_06980</name>
</gene>
<reference evidence="3 4" key="1">
    <citation type="submission" date="2018-03" db="EMBL/GenBank/DDBJ databases">
        <title>Whole genome sequencing of Histamine producing bacteria.</title>
        <authorList>
            <person name="Butler K."/>
        </authorList>
    </citation>
    <scope>NUCLEOTIDE SEQUENCE [LARGE SCALE GENOMIC DNA]</scope>
    <source>
        <strain evidence="3 4">ATCC 33979</strain>
    </source>
</reference>
<name>A0A2T3MCR3_PHOLE</name>
<sequence>MSKIFVSFFTLMMLMGTAYASDDGPVFDFGQSDISQPNGCINNECEIVLNKEFTTKPLIFLMPTITDNGRDAPSSLKITRIYKKGNTYAFGVRQVYPTVSSSIRLENEDSLWGSWSSWKTKWHHFKDKTYTLYRIPMRKITYFAMEKGTIALGNNGRITAAELKVNKQLDAKDPKFQTNKGDIDYDKLNPLINEGKVTRVTIPSGFKSKKPGGIAEIQPRNKPSVISSTGTESEWITPFIIRGSINQGTNNDGYFYVGVDSSETKYVLNHDVTIGYLLVEGSGLYKGLQFALGPAETPNTLDGDYKGIDKITKPIKEQCAGFTDLKGSDFDFSAQSENPILVIVSKNSRLGPNGGWIRLCKNQKKPGKDVLEVSFVNDEDLNEHNNPERQHANEIVGFMAFQRRASEEVCNVFPGPAQTWQSSRGKLEGSHDIVIKGAAVKAGKRYLGFNTIEVTDKSGPNNFCNGEECHTSQSYPSLFAKIKVLDTWPAVDDGNLESQRNFGNQTVYWFNTINLSNKNIIFPTGSIVHVKKMSLISSTIKSLSGIADDLFIIVHDLEPSGVSLHDYIDLNKGSQITGLIYSERALKMSNGQKGEITRITGAVTAPDILMTGDVNNSRTEIIGSSACFDPEPEPEFELIITPTEVTKTLCHAQQVDFNVTSESDVKEFDGDITVNITSSTGGIWADNSALASSHKFTAGTHTFALPAKNQHAAIWVLPNGAETLKITASIEFMAGDAPEGNYTFIPGGFSIDLNDGHNIVAGKDFPAKITAMTCTTGTNIKPIENYSGTKLLDFSTQYQAPKKAADPNDPITVEIVKGIHIDPSTGASKQAKVEFNKGISEPLTLRYRDAGVIVWHVSDPNCTGSNCFLTSNKTKEAKALRKQLPNGLTGSVAINARPWMFAICPLTFNGKNEFRLANGTAYYKDKGEGYTFAGNNFDLLLKPLVWQTGTNESGVIDVSNQDYCGYSVTENFLASDAPGMGSGITLSASLHTPNNGVMGVYKAGSQTVDTRLKGILVKGNSWSEVGSIWLTVGMENYIERGNNVDKSKRHIGRFYPEYFAFSQNDVKPAISKFTYMDQPFEASFVINAFNSANNPVKNYLLFSPEFQSQFEFKTGNNEGSYSSIADRLKQSNGNNRLSTPMIDPWIKGNEGYSEVRYSSSNLIVPRHYVNTTTSKEDGPFRKWELRVHQKTRPDKVTWAGENVNDDGAKVGDNDLRYGRMVLESVGGDMSKPLAVPLRVEYWDGSEFVESTNDSSSQFDGANYCRQVVSITPSDAKSSAKTSGSDNIVAGEALSGSFMAEPSNVKGYGVDSGIPVYKQQVRLWQRLETSKPKQQGKNKVECFGTNVNQPWLRYNWRQLGDEDPSAVITFGVFRGNDRILYRDEPGIPSVDYQ</sequence>
<dbReference type="InterPro" id="IPR046524">
    <property type="entry name" value="DUF6701"/>
</dbReference>
<feature type="signal peptide" evidence="1">
    <location>
        <begin position="1"/>
        <end position="20"/>
    </location>
</feature>
<feature type="chain" id="PRO_5015747264" description="DUF6701 domain-containing protein" evidence="1">
    <location>
        <begin position="21"/>
        <end position="1392"/>
    </location>
</feature>
<dbReference type="EMBL" id="PYOJ01000006">
    <property type="protein sequence ID" value="PSV91282.1"/>
    <property type="molecule type" value="Genomic_DNA"/>
</dbReference>
<organism evidence="3 4">
    <name type="scientific">Photobacterium leiognathi</name>
    <dbReference type="NCBI Taxonomy" id="553611"/>
    <lineage>
        <taxon>Bacteria</taxon>
        <taxon>Pseudomonadati</taxon>
        <taxon>Pseudomonadota</taxon>
        <taxon>Gammaproteobacteria</taxon>
        <taxon>Vibrionales</taxon>
        <taxon>Vibrionaceae</taxon>
        <taxon>Photobacterium</taxon>
    </lineage>
</organism>
<evidence type="ECO:0000259" key="2">
    <source>
        <dbReference type="Pfam" id="PF20419"/>
    </source>
</evidence>
<dbReference type="OrthoDB" id="9790247at2"/>
<proteinExistence type="predicted"/>
<evidence type="ECO:0000256" key="1">
    <source>
        <dbReference type="SAM" id="SignalP"/>
    </source>
</evidence>
<accession>A0A2T3MCR3</accession>